<proteinExistence type="predicted"/>
<protein>
    <submittedName>
        <fullName evidence="2">Uncharacterized protein</fullName>
    </submittedName>
</protein>
<dbReference type="Proteomes" id="UP001152622">
    <property type="component" value="Chromosome 5"/>
</dbReference>
<feature type="compositionally biased region" description="Basic and acidic residues" evidence="1">
    <location>
        <begin position="63"/>
        <end position="75"/>
    </location>
</feature>
<keyword evidence="3" id="KW-1185">Reference proteome</keyword>
<dbReference type="AlphaFoldDB" id="A0A9Q1J1C1"/>
<accession>A0A9Q1J1C1</accession>
<name>A0A9Q1J1C1_SYNKA</name>
<dbReference type="EMBL" id="JAINUF010000005">
    <property type="protein sequence ID" value="KAJ8361215.1"/>
    <property type="molecule type" value="Genomic_DNA"/>
</dbReference>
<comment type="caution">
    <text evidence="2">The sequence shown here is derived from an EMBL/GenBank/DDBJ whole genome shotgun (WGS) entry which is preliminary data.</text>
</comment>
<sequence length="81" mass="8527">MGGVLSSSGEKAGRAPNGERTGRFRRPGSDSPPPRFTANNAQRGERIGPRRTGGGKSFSLHSIRGDKVSHLKPGDELTLAS</sequence>
<feature type="region of interest" description="Disordered" evidence="1">
    <location>
        <begin position="1"/>
        <end position="81"/>
    </location>
</feature>
<gene>
    <name evidence="2" type="ORF">SKAU_G00177400</name>
</gene>
<evidence type="ECO:0000313" key="2">
    <source>
        <dbReference type="EMBL" id="KAJ8361215.1"/>
    </source>
</evidence>
<evidence type="ECO:0000313" key="3">
    <source>
        <dbReference type="Proteomes" id="UP001152622"/>
    </source>
</evidence>
<evidence type="ECO:0000256" key="1">
    <source>
        <dbReference type="SAM" id="MobiDB-lite"/>
    </source>
</evidence>
<reference evidence="2" key="1">
    <citation type="journal article" date="2023" name="Science">
        <title>Genome structures resolve the early diversification of teleost fishes.</title>
        <authorList>
            <person name="Parey E."/>
            <person name="Louis A."/>
            <person name="Montfort J."/>
            <person name="Bouchez O."/>
            <person name="Roques C."/>
            <person name="Iampietro C."/>
            <person name="Lluch J."/>
            <person name="Castinel A."/>
            <person name="Donnadieu C."/>
            <person name="Desvignes T."/>
            <person name="Floi Bucao C."/>
            <person name="Jouanno E."/>
            <person name="Wen M."/>
            <person name="Mejri S."/>
            <person name="Dirks R."/>
            <person name="Jansen H."/>
            <person name="Henkel C."/>
            <person name="Chen W.J."/>
            <person name="Zahm M."/>
            <person name="Cabau C."/>
            <person name="Klopp C."/>
            <person name="Thompson A.W."/>
            <person name="Robinson-Rechavi M."/>
            <person name="Braasch I."/>
            <person name="Lecointre G."/>
            <person name="Bobe J."/>
            <person name="Postlethwait J.H."/>
            <person name="Berthelot C."/>
            <person name="Roest Crollius H."/>
            <person name="Guiguen Y."/>
        </authorList>
    </citation>
    <scope>NUCLEOTIDE SEQUENCE</scope>
    <source>
        <strain evidence="2">WJC10195</strain>
    </source>
</reference>
<organism evidence="2 3">
    <name type="scientific">Synaphobranchus kaupii</name>
    <name type="common">Kaup's arrowtooth eel</name>
    <dbReference type="NCBI Taxonomy" id="118154"/>
    <lineage>
        <taxon>Eukaryota</taxon>
        <taxon>Metazoa</taxon>
        <taxon>Chordata</taxon>
        <taxon>Craniata</taxon>
        <taxon>Vertebrata</taxon>
        <taxon>Euteleostomi</taxon>
        <taxon>Actinopterygii</taxon>
        <taxon>Neopterygii</taxon>
        <taxon>Teleostei</taxon>
        <taxon>Anguilliformes</taxon>
        <taxon>Synaphobranchidae</taxon>
        <taxon>Synaphobranchus</taxon>
    </lineage>
</organism>